<comment type="caution">
    <text evidence="4">The sequence shown here is derived from an EMBL/GenBank/DDBJ whole genome shotgun (WGS) entry which is preliminary data.</text>
</comment>
<dbReference type="AlphaFoldDB" id="A0A5J4UF23"/>
<dbReference type="Pfam" id="PF13891">
    <property type="entry name" value="zf-C3HC3H_KANSL2"/>
    <property type="match status" value="1"/>
</dbReference>
<protein>
    <recommendedName>
        <fullName evidence="3">KANL2-like probable zinc-finger domain-containing protein</fullName>
    </recommendedName>
</protein>
<feature type="domain" description="KANL2-like probable zinc-finger" evidence="3">
    <location>
        <begin position="13"/>
        <end position="43"/>
    </location>
</feature>
<evidence type="ECO:0000256" key="2">
    <source>
        <dbReference type="ARBA" id="ARBA00023242"/>
    </source>
</evidence>
<keyword evidence="2" id="KW-0539">Nucleus</keyword>
<accession>A0A5J4UF23</accession>
<name>A0A5J4UF23_9EUKA</name>
<sequence length="135" mass="15247">MIDHFLAMHNRICADQLCEKRVMPFSNYCHNHIMNDEDQQMYDIRMIEGESSSETSPNVISLGCSIEGCARPPLSQRIIQRLVGPPPAFSQQAKPVSLCCNHAQDLLAFARKTKRYVDPENQLPSQSLTSLQSQV</sequence>
<organism evidence="4 5">
    <name type="scientific">Streblomastix strix</name>
    <dbReference type="NCBI Taxonomy" id="222440"/>
    <lineage>
        <taxon>Eukaryota</taxon>
        <taxon>Metamonada</taxon>
        <taxon>Preaxostyla</taxon>
        <taxon>Oxymonadida</taxon>
        <taxon>Streblomastigidae</taxon>
        <taxon>Streblomastix</taxon>
    </lineage>
</organism>
<evidence type="ECO:0000259" key="3">
    <source>
        <dbReference type="Pfam" id="PF13891"/>
    </source>
</evidence>
<evidence type="ECO:0000313" key="4">
    <source>
        <dbReference type="EMBL" id="KAA6369238.1"/>
    </source>
</evidence>
<evidence type="ECO:0000313" key="5">
    <source>
        <dbReference type="Proteomes" id="UP000324800"/>
    </source>
</evidence>
<dbReference type="OrthoDB" id="677315at2759"/>
<gene>
    <name evidence="4" type="ORF">EZS28_035236</name>
</gene>
<dbReference type="InterPro" id="IPR025927">
    <property type="entry name" value="Znf_KANL2-like"/>
</dbReference>
<proteinExistence type="predicted"/>
<dbReference type="GO" id="GO:0005634">
    <property type="term" value="C:nucleus"/>
    <property type="evidence" value="ECO:0007669"/>
    <property type="project" value="UniProtKB-SubCell"/>
</dbReference>
<dbReference type="EMBL" id="SNRW01016566">
    <property type="protein sequence ID" value="KAA6369238.1"/>
    <property type="molecule type" value="Genomic_DNA"/>
</dbReference>
<evidence type="ECO:0000256" key="1">
    <source>
        <dbReference type="ARBA" id="ARBA00004123"/>
    </source>
</evidence>
<dbReference type="Proteomes" id="UP000324800">
    <property type="component" value="Unassembled WGS sequence"/>
</dbReference>
<comment type="subcellular location">
    <subcellularLocation>
        <location evidence="1">Nucleus</location>
    </subcellularLocation>
</comment>
<reference evidence="4 5" key="1">
    <citation type="submission" date="2019-03" db="EMBL/GenBank/DDBJ databases">
        <title>Single cell metagenomics reveals metabolic interactions within the superorganism composed of flagellate Streblomastix strix and complex community of Bacteroidetes bacteria on its surface.</title>
        <authorList>
            <person name="Treitli S.C."/>
            <person name="Kolisko M."/>
            <person name="Husnik F."/>
            <person name="Keeling P."/>
            <person name="Hampl V."/>
        </authorList>
    </citation>
    <scope>NUCLEOTIDE SEQUENCE [LARGE SCALE GENOMIC DNA]</scope>
    <source>
        <strain evidence="4">ST1C</strain>
    </source>
</reference>